<protein>
    <recommendedName>
        <fullName evidence="3">PilZ domain-containing protein</fullName>
    </recommendedName>
</protein>
<sequence>MRESSVVFALAGVSDANQLKRCLHNMIKKEKSLKVPEGDGGLFGCSGVSFSMQGVNFSSLLLDLKKARKELRQALSDGGKLGVRIKRIFSSSVACSVVRLCMISLNSTLDGDRKEFWMEGRAYFDDIDEAVSDCIDSIPDDAPRLNLRLCREYISIMRMKFLWYAADYRSVSSEWWVHCVKVFRLVFDTVSKIDSARTSKATGPFLSAFIRTITCEICSLQSLSPAEMLIVDAVLDRISDYINLVSFPTDSCRFYFNLSDPGKGVRLISEKDAEEQGEILYLWLDDISGNIDRVFCDDVFSEILDVQKNRLKRLLKIQWEGAGHSRRLHERHLAGFSAFGIFGYDNILKIIKSNPKDYLSEVDPELCWNIEDMSINGFGVIIPKADDNPIVIHTVFALALPEAMSWRVCLVRRFRRKEDGRGFIGIEVLSSQPVVAFFEGSKGKDPVVKRNILSLPDYDSLKGKDNSEHNAFLVPTSIISESFDQCMVSVMSSDFNQVFSNPKVDDVFSETTLVRCFVPAEEDISAFSSAIDGWFVDG</sequence>
<name>A0A0S4LZS2_9BURK</name>
<dbReference type="RefSeq" id="WP_092342644.1">
    <property type="nucleotide sequence ID" value="NZ_FLSL01000087.1"/>
</dbReference>
<organism evidence="1 2">
    <name type="scientific">Candidatus Ichthyocystis hellenicum</name>
    <dbReference type="NCBI Taxonomy" id="1561003"/>
    <lineage>
        <taxon>Bacteria</taxon>
        <taxon>Pseudomonadati</taxon>
        <taxon>Pseudomonadota</taxon>
        <taxon>Betaproteobacteria</taxon>
        <taxon>Burkholderiales</taxon>
        <taxon>Candidatus Ichthyocystis</taxon>
    </lineage>
</organism>
<proteinExistence type="predicted"/>
<dbReference type="STRING" id="1561003.Ark11_0189"/>
<evidence type="ECO:0000313" key="2">
    <source>
        <dbReference type="Proteomes" id="UP000198651"/>
    </source>
</evidence>
<gene>
    <name evidence="1" type="ORF">Ark11_0189</name>
</gene>
<dbReference type="OrthoDB" id="9862003at2"/>
<accession>A0A0S4LZS2</accession>
<dbReference type="EMBL" id="LN906597">
    <property type="protein sequence ID" value="CUT17047.1"/>
    <property type="molecule type" value="Genomic_DNA"/>
</dbReference>
<dbReference type="Proteomes" id="UP000198651">
    <property type="component" value="Chromosome I"/>
</dbReference>
<evidence type="ECO:0000313" key="1">
    <source>
        <dbReference type="EMBL" id="CUT17047.1"/>
    </source>
</evidence>
<reference evidence="2" key="1">
    <citation type="submission" date="2015-11" db="EMBL/GenBank/DDBJ databases">
        <authorList>
            <person name="Seth-Smith H.M.B."/>
        </authorList>
    </citation>
    <scope>NUCLEOTIDE SEQUENCE [LARGE SCALE GENOMIC DNA]</scope>
    <source>
        <strain evidence="2">2013Ark11</strain>
    </source>
</reference>
<evidence type="ECO:0008006" key="3">
    <source>
        <dbReference type="Google" id="ProtNLM"/>
    </source>
</evidence>
<dbReference type="AlphaFoldDB" id="A0A0S4LZS2"/>
<keyword evidence="2" id="KW-1185">Reference proteome</keyword>